<dbReference type="SUPFAM" id="SSF46689">
    <property type="entry name" value="Homeodomain-like"/>
    <property type="match status" value="1"/>
</dbReference>
<dbReference type="PANTHER" id="PTHR47894">
    <property type="entry name" value="HTH-TYPE TRANSCRIPTIONAL REGULATOR GADX"/>
    <property type="match status" value="1"/>
</dbReference>
<dbReference type="AlphaFoldDB" id="A0A939FXC4"/>
<dbReference type="InterPro" id="IPR032687">
    <property type="entry name" value="AraC-type_N"/>
</dbReference>
<dbReference type="Pfam" id="PF12833">
    <property type="entry name" value="HTH_18"/>
    <property type="match status" value="1"/>
</dbReference>
<dbReference type="GO" id="GO:0000976">
    <property type="term" value="F:transcription cis-regulatory region binding"/>
    <property type="evidence" value="ECO:0007669"/>
    <property type="project" value="TreeGrafter"/>
</dbReference>
<evidence type="ECO:0000313" key="6">
    <source>
        <dbReference type="Proteomes" id="UP000664122"/>
    </source>
</evidence>
<dbReference type="Proteomes" id="UP000664122">
    <property type="component" value="Unassembled WGS sequence"/>
</dbReference>
<keyword evidence="1" id="KW-0805">Transcription regulation</keyword>
<accession>A0A939FXC4</accession>
<keyword evidence="2" id="KW-0238">DNA-binding</keyword>
<dbReference type="EMBL" id="JAFMPP010000013">
    <property type="protein sequence ID" value="MBO0663728.1"/>
    <property type="molecule type" value="Genomic_DNA"/>
</dbReference>
<dbReference type="GO" id="GO:0005829">
    <property type="term" value="C:cytosol"/>
    <property type="evidence" value="ECO:0007669"/>
    <property type="project" value="TreeGrafter"/>
</dbReference>
<reference evidence="5" key="1">
    <citation type="submission" date="2021-03" db="EMBL/GenBank/DDBJ databases">
        <title>Whole genome sequence of Jiella sp. CQZ9-1.</title>
        <authorList>
            <person name="Tuo L."/>
        </authorList>
    </citation>
    <scope>NUCLEOTIDE SEQUENCE</scope>
    <source>
        <strain evidence="5">CQZ9-1</strain>
    </source>
</reference>
<organism evidence="5 6">
    <name type="scientific">Jiella flava</name>
    <dbReference type="NCBI Taxonomy" id="2816857"/>
    <lineage>
        <taxon>Bacteria</taxon>
        <taxon>Pseudomonadati</taxon>
        <taxon>Pseudomonadota</taxon>
        <taxon>Alphaproteobacteria</taxon>
        <taxon>Hyphomicrobiales</taxon>
        <taxon>Aurantimonadaceae</taxon>
        <taxon>Jiella</taxon>
    </lineage>
</organism>
<name>A0A939FXC4_9HYPH</name>
<dbReference type="Gene3D" id="1.10.10.60">
    <property type="entry name" value="Homeodomain-like"/>
    <property type="match status" value="1"/>
</dbReference>
<evidence type="ECO:0000256" key="2">
    <source>
        <dbReference type="ARBA" id="ARBA00023125"/>
    </source>
</evidence>
<comment type="caution">
    <text evidence="5">The sequence shown here is derived from an EMBL/GenBank/DDBJ whole genome shotgun (WGS) entry which is preliminary data.</text>
</comment>
<dbReference type="SMART" id="SM00342">
    <property type="entry name" value="HTH_ARAC"/>
    <property type="match status" value="1"/>
</dbReference>
<evidence type="ECO:0000313" key="5">
    <source>
        <dbReference type="EMBL" id="MBO0663728.1"/>
    </source>
</evidence>
<evidence type="ECO:0000256" key="3">
    <source>
        <dbReference type="ARBA" id="ARBA00023163"/>
    </source>
</evidence>
<dbReference type="Pfam" id="PF12625">
    <property type="entry name" value="Arabinose_bd"/>
    <property type="match status" value="1"/>
</dbReference>
<dbReference type="PROSITE" id="PS01124">
    <property type="entry name" value="HTH_ARAC_FAMILY_2"/>
    <property type="match status" value="1"/>
</dbReference>
<dbReference type="PRINTS" id="PR00032">
    <property type="entry name" value="HTHARAC"/>
</dbReference>
<evidence type="ECO:0000256" key="1">
    <source>
        <dbReference type="ARBA" id="ARBA00023015"/>
    </source>
</evidence>
<evidence type="ECO:0000259" key="4">
    <source>
        <dbReference type="PROSITE" id="PS01124"/>
    </source>
</evidence>
<dbReference type="InterPro" id="IPR009057">
    <property type="entry name" value="Homeodomain-like_sf"/>
</dbReference>
<feature type="domain" description="HTH araC/xylS-type" evidence="4">
    <location>
        <begin position="236"/>
        <end position="335"/>
    </location>
</feature>
<dbReference type="GO" id="GO:0003700">
    <property type="term" value="F:DNA-binding transcription factor activity"/>
    <property type="evidence" value="ECO:0007669"/>
    <property type="project" value="InterPro"/>
</dbReference>
<keyword evidence="6" id="KW-1185">Reference proteome</keyword>
<dbReference type="InterPro" id="IPR018060">
    <property type="entry name" value="HTH_AraC"/>
</dbReference>
<dbReference type="InterPro" id="IPR020449">
    <property type="entry name" value="Tscrpt_reg_AraC-type_HTH"/>
</dbReference>
<sequence>MQIVSTIASGPTQALLATIARRGANPTSVMARVGLQSSQLRGDNRVVPLATFTTILEVAAAEQDKTTFGLELGRGFPVEELGPIATLFMSSNNFGDALEKFTRYFPCLQSRTRSALSISNGTARLAYSIGDTTVRFRTQDAIFTLALEYSMIRKLLRRDWQCCHVDFEHSPDEDLDTYRVHFSCPIRFRQRENAISFPASYLNEPIPHSDSFQHARIEQSLGDMMRGNQARLDLIAGLEAWITACLARSVAVDIECAASDFGMSLRTFQRKLEEQGINYLDIRNKVRCQIAKCMLAGTRLSVTGIAYSLGYSETSAFSRGFRHQVGMSPAAYRAVFGAVHSIPPQ</sequence>
<dbReference type="PANTHER" id="PTHR47894:SF4">
    <property type="entry name" value="HTH-TYPE TRANSCRIPTIONAL REGULATOR GADX"/>
    <property type="match status" value="1"/>
</dbReference>
<protein>
    <submittedName>
        <fullName evidence="5">AraC family transcriptional regulator</fullName>
    </submittedName>
</protein>
<keyword evidence="3" id="KW-0804">Transcription</keyword>
<proteinExistence type="predicted"/>
<gene>
    <name evidence="5" type="ORF">J1C48_14175</name>
</gene>
<dbReference type="RefSeq" id="WP_207258639.1">
    <property type="nucleotide sequence ID" value="NZ_JAFMPP010000013.1"/>
</dbReference>